<keyword evidence="6" id="KW-0378">Hydrolase</keyword>
<dbReference type="RefSeq" id="WP_200348195.1">
    <property type="nucleotide sequence ID" value="NZ_NRSJ01000049.1"/>
</dbReference>
<comment type="caution">
    <text evidence="6">The sequence shown here is derived from an EMBL/GenBank/DDBJ whole genome shotgun (WGS) entry which is preliminary data.</text>
</comment>
<gene>
    <name evidence="6" type="ORF">CKO40_19805</name>
</gene>
<dbReference type="PANTHER" id="PTHR43140">
    <property type="entry name" value="TYPE-1 RESTRICTION ENZYME ECOKI SPECIFICITY PROTEIN"/>
    <property type="match status" value="1"/>
</dbReference>
<dbReference type="GO" id="GO:0004519">
    <property type="term" value="F:endonuclease activity"/>
    <property type="evidence" value="ECO:0007669"/>
    <property type="project" value="UniProtKB-KW"/>
</dbReference>
<accession>A0AAJ0U7F7</accession>
<name>A0AAJ0U7F7_9GAMM</name>
<dbReference type="InterPro" id="IPR044946">
    <property type="entry name" value="Restrct_endonuc_typeI_TRD_sf"/>
</dbReference>
<evidence type="ECO:0000313" key="7">
    <source>
        <dbReference type="Proteomes" id="UP001296776"/>
    </source>
</evidence>
<evidence type="ECO:0000256" key="3">
    <source>
        <dbReference type="ARBA" id="ARBA00023125"/>
    </source>
</evidence>
<keyword evidence="2" id="KW-0680">Restriction system</keyword>
<dbReference type="CDD" id="cd17260">
    <property type="entry name" value="RMtype1_S_EcoEI-TRD1-CR1_like"/>
    <property type="match status" value="1"/>
</dbReference>
<keyword evidence="6" id="KW-0255">Endonuclease</keyword>
<evidence type="ECO:0000256" key="1">
    <source>
        <dbReference type="ARBA" id="ARBA00010923"/>
    </source>
</evidence>
<keyword evidence="7" id="KW-1185">Reference proteome</keyword>
<feature type="domain" description="Type I restriction modification DNA specificity" evidence="5">
    <location>
        <begin position="439"/>
        <end position="545"/>
    </location>
</feature>
<reference evidence="6" key="1">
    <citation type="submission" date="2017-08" db="EMBL/GenBank/DDBJ databases">
        <authorList>
            <person name="Imhoff J.F."/>
            <person name="Rahn T."/>
            <person name="Kuenzel S."/>
            <person name="Neulinger S.C."/>
        </authorList>
    </citation>
    <scope>NUCLEOTIDE SEQUENCE</scope>
    <source>
        <strain evidence="6">DSM 11080</strain>
    </source>
</reference>
<dbReference type="InterPro" id="IPR051212">
    <property type="entry name" value="Type-I_RE_S_subunit"/>
</dbReference>
<dbReference type="InterPro" id="IPR000055">
    <property type="entry name" value="Restrct_endonuc_typeI_TRD"/>
</dbReference>
<evidence type="ECO:0000313" key="6">
    <source>
        <dbReference type="EMBL" id="MBK1706725.1"/>
    </source>
</evidence>
<keyword evidence="6" id="KW-0540">Nuclease</keyword>
<evidence type="ECO:0000256" key="4">
    <source>
        <dbReference type="SAM" id="Coils"/>
    </source>
</evidence>
<feature type="coiled-coil region" evidence="4">
    <location>
        <begin position="237"/>
        <end position="267"/>
    </location>
</feature>
<dbReference type="SUPFAM" id="SSF116734">
    <property type="entry name" value="DNA methylase specificity domain"/>
    <property type="match status" value="2"/>
</dbReference>
<dbReference type="GO" id="GO:0009307">
    <property type="term" value="P:DNA restriction-modification system"/>
    <property type="evidence" value="ECO:0007669"/>
    <property type="project" value="UniProtKB-KW"/>
</dbReference>
<dbReference type="GO" id="GO:0003677">
    <property type="term" value="F:DNA binding"/>
    <property type="evidence" value="ECO:0007669"/>
    <property type="project" value="UniProtKB-KW"/>
</dbReference>
<evidence type="ECO:0000256" key="2">
    <source>
        <dbReference type="ARBA" id="ARBA00022747"/>
    </source>
</evidence>
<dbReference type="EMBL" id="NRSJ01000049">
    <property type="protein sequence ID" value="MBK1706725.1"/>
    <property type="molecule type" value="Genomic_DNA"/>
</dbReference>
<dbReference type="Proteomes" id="UP001296776">
    <property type="component" value="Unassembled WGS sequence"/>
</dbReference>
<proteinExistence type="inferred from homology"/>
<comment type="similarity">
    <text evidence="1">Belongs to the type-I restriction system S methylase family.</text>
</comment>
<sequence length="600" mass="65501">MNAERLLALYEKVAEAEGAVPRLRRFVLDLAVRGKLVAQDPADEPASELLKRIAAEKARLVKAKAIRKPRAFSPLEPDDLPFPAPRGWAWTQLAELGIISPRNEAADNLEASFVPMSMIAAEYGVANGHEPRRWGEIKKGYTHFANGDVGLAKITPCFENGKSTVFRNLTGGIGAGTTELHVVRPLFVDADYIILFLKSPQFIETGIPRMTGTAGQKRVPTEYFTSSPLPLPPLAEQRRIVAKVEELMALLDQLEAARTAREGLRDRLTAASLARLTAPDADVAEFSANARFALATLPALTTRLDQIEPLRQTILNLAVRGKLVAQDPTDEPASEFLKQIAEAKTAAKRETGDARIKPAPSPAPDALSMNLPSGWSAESFENLFLFIDYRGKTPTKTTEGIPLITAKNVRMGSLHRTPREFIAEKTFKAWMTRGFPQLGDLFFTTEAPLANICINEIEEPFALAQRVICFQPYAEIDTRYLMFAIMSDVIQNLIDEHSTGLTAKGIKAARLKPLPLPIPPLAEQHRIVAKVDALMALCDRLEAALTTADTTRARLLDTLLHEALTPSGRCRSEVAQQSPSASAASAAIALEAVDSPAITL</sequence>
<protein>
    <submittedName>
        <fullName evidence="6">Restriction endonuclease subunit S</fullName>
    </submittedName>
</protein>
<evidence type="ECO:0000259" key="5">
    <source>
        <dbReference type="Pfam" id="PF01420"/>
    </source>
</evidence>
<organism evidence="6 7">
    <name type="scientific">Halochromatium glycolicum</name>
    <dbReference type="NCBI Taxonomy" id="85075"/>
    <lineage>
        <taxon>Bacteria</taxon>
        <taxon>Pseudomonadati</taxon>
        <taxon>Pseudomonadota</taxon>
        <taxon>Gammaproteobacteria</taxon>
        <taxon>Chromatiales</taxon>
        <taxon>Chromatiaceae</taxon>
        <taxon>Halochromatium</taxon>
    </lineage>
</organism>
<dbReference type="AlphaFoldDB" id="A0AAJ0U7F7"/>
<keyword evidence="4" id="KW-0175">Coiled coil</keyword>
<dbReference type="PANTHER" id="PTHR43140:SF1">
    <property type="entry name" value="TYPE I RESTRICTION ENZYME ECOKI SPECIFICITY SUBUNIT"/>
    <property type="match status" value="1"/>
</dbReference>
<reference evidence="6" key="2">
    <citation type="journal article" date="2020" name="Microorganisms">
        <title>Osmotic Adaptation and Compatible Solute Biosynthesis of Phototrophic Bacteria as Revealed from Genome Analyses.</title>
        <authorList>
            <person name="Imhoff J.F."/>
            <person name="Rahn T."/>
            <person name="Kunzel S."/>
            <person name="Keller A."/>
            <person name="Neulinger S.C."/>
        </authorList>
    </citation>
    <scope>NUCLEOTIDE SEQUENCE</scope>
    <source>
        <strain evidence="6">DSM 11080</strain>
    </source>
</reference>
<dbReference type="Pfam" id="PF01420">
    <property type="entry name" value="Methylase_S"/>
    <property type="match status" value="1"/>
</dbReference>
<keyword evidence="3" id="KW-0238">DNA-binding</keyword>
<dbReference type="Gene3D" id="3.90.220.20">
    <property type="entry name" value="DNA methylase specificity domains"/>
    <property type="match status" value="2"/>
</dbReference>